<dbReference type="PANTHER" id="PTHR46232:SF1">
    <property type="entry name" value="SWI_SNF-RELATED MATRIX-ASSOCIATED ACTIN-DEPENDENT REGULATOR OF CHROMATIN SUBFAMILY E MEMBER 1"/>
    <property type="match status" value="1"/>
</dbReference>
<dbReference type="GO" id="GO:0016922">
    <property type="term" value="F:nuclear receptor binding"/>
    <property type="evidence" value="ECO:0007669"/>
    <property type="project" value="TreeGrafter"/>
</dbReference>
<feature type="compositionally biased region" description="Polar residues" evidence="2">
    <location>
        <begin position="51"/>
        <end position="62"/>
    </location>
</feature>
<name>N6TT28_DENPD</name>
<dbReference type="CDD" id="cd02248">
    <property type="entry name" value="Peptidase_C1A"/>
    <property type="match status" value="1"/>
</dbReference>
<dbReference type="GO" id="GO:0045892">
    <property type="term" value="P:negative regulation of DNA-templated transcription"/>
    <property type="evidence" value="ECO:0007669"/>
    <property type="project" value="TreeGrafter"/>
</dbReference>
<dbReference type="SUPFAM" id="SSF54001">
    <property type="entry name" value="Cysteine proteinases"/>
    <property type="match status" value="1"/>
</dbReference>
<dbReference type="CDD" id="cd21983">
    <property type="entry name" value="HMG-box_SMARCE1"/>
    <property type="match status" value="1"/>
</dbReference>
<dbReference type="FunFam" id="1.10.30.10:FF:000048">
    <property type="entry name" value="Putative SWI/SNF-related matrix-associated actin-dependent regulator chromatin subfamily E member"/>
    <property type="match status" value="1"/>
</dbReference>
<gene>
    <name evidence="3" type="ORF">YQE_02381</name>
</gene>
<dbReference type="PROSITE" id="PS50118">
    <property type="entry name" value="HMG_BOX_2"/>
    <property type="match status" value="1"/>
</dbReference>
<dbReference type="InterPro" id="IPR009071">
    <property type="entry name" value="HMG_box_dom"/>
</dbReference>
<dbReference type="Gene3D" id="3.90.70.10">
    <property type="entry name" value="Cysteine proteinases"/>
    <property type="match status" value="1"/>
</dbReference>
<sequence>MALPANYKQVAMQVASPQSSNHLMSAGAPMTFNILKERLRASGSSASSASKETNPFTSTASGNPGFVPQKVGTGKVKTEAKIPRAPKAPEKPLMPYMRYSRKVWDNVKAQNADLKLWEIGKIIGSMWRDLPDEEKQEFIEEYEIEKVEYEKSLKVYHSSPGYQAFIQAKNKCKSAAQGSDGDSHERSTSSSKQSADRRIEIQPAEDEDVSDGQRQVQSLTMHQKKLEAELQQIEEKFEAKKRKFVESSDQFQEELQKHCKPAVDDDAFLKMVDRQYDILKKERTKSLEDSKKTATNGPVESSSSYAQNGQPEAEPMDTTPALIQSNGAGPMKEPEKVEGPQHHPPRPQPVPLSAPPTQQADHSQVSAQAYNSIGAPHGPPAHIPPVLALLLLNKAFLFLLAHRPIKVMDILLVNQTQATRPISPISKVILHPQDNMRDTPTIHHRTTRSILPSGGSDGGASPPTQGNYPVDAPQPAVEVEDQVPCKIKLDSEIREQFHEYLSDFNKSYPQEAEFQFRFAAFKKSLANIEQLNANKTKSSAQYGLTKFSDFTAEEFLDLQNNRARVRRDMRSAAQSRLKKVALRSAYEKELPQIVDWRNKNVVSKGKNQKNCGACWAFAVSETIESMQAIKTQQLTDLSIQQLIDCSSYNNGCKGGDTCALLRWIKVNNIAIMNETDYPLVLEDQKCQKTDMSEGVKVGTYQCNSFVGREDIILKLLAINGPVAVAISGETWQNYFGGVIQFHCEGDLSHAVQIVGYNLTAKVPFYIVRNSWGEDFGDNGYLYVAIGGNVCGLAYEVAAVTVL</sequence>
<dbReference type="InterPro" id="IPR036910">
    <property type="entry name" value="HMG_box_dom_sf"/>
</dbReference>
<dbReference type="GO" id="GO:0016514">
    <property type="term" value="C:SWI/SNF complex"/>
    <property type="evidence" value="ECO:0007669"/>
    <property type="project" value="TreeGrafter"/>
</dbReference>
<evidence type="ECO:0000256" key="2">
    <source>
        <dbReference type="SAM" id="MobiDB-lite"/>
    </source>
</evidence>
<dbReference type="GO" id="GO:0031492">
    <property type="term" value="F:nucleosomal DNA binding"/>
    <property type="evidence" value="ECO:0007669"/>
    <property type="project" value="TreeGrafter"/>
</dbReference>
<protein>
    <submittedName>
        <fullName evidence="3">Uncharacterized protein</fullName>
    </submittedName>
</protein>
<accession>N6TT28</accession>
<dbReference type="InterPro" id="IPR013201">
    <property type="entry name" value="Prot_inhib_I29"/>
</dbReference>
<feature type="compositionally biased region" description="Polar residues" evidence="2">
    <location>
        <begin position="293"/>
        <end position="310"/>
    </location>
</feature>
<dbReference type="PANTHER" id="PTHR46232">
    <property type="entry name" value="SMARCE1 REGULATOR OF CHROMATIN"/>
    <property type="match status" value="1"/>
</dbReference>
<dbReference type="SMART" id="SM00645">
    <property type="entry name" value="Pept_C1"/>
    <property type="match status" value="1"/>
</dbReference>
<dbReference type="SMART" id="SM00848">
    <property type="entry name" value="Inhibitor_I29"/>
    <property type="match status" value="1"/>
</dbReference>
<dbReference type="PROSITE" id="PS00639">
    <property type="entry name" value="THIOL_PROTEASE_HIS"/>
    <property type="match status" value="1"/>
</dbReference>
<feature type="region of interest" description="Disordered" evidence="2">
    <location>
        <begin position="286"/>
        <end position="365"/>
    </location>
</feature>
<dbReference type="GO" id="GO:0008234">
    <property type="term" value="F:cysteine-type peptidase activity"/>
    <property type="evidence" value="ECO:0007669"/>
    <property type="project" value="InterPro"/>
</dbReference>
<dbReference type="InterPro" id="IPR038765">
    <property type="entry name" value="Papain-like_cys_pep_sf"/>
</dbReference>
<keyword evidence="1" id="KW-0175">Coiled coil</keyword>
<feature type="region of interest" description="Disordered" evidence="2">
    <location>
        <begin position="173"/>
        <end position="198"/>
    </location>
</feature>
<dbReference type="EMBL" id="KB740160">
    <property type="protein sequence ID" value="ENN81213.1"/>
    <property type="molecule type" value="Genomic_DNA"/>
</dbReference>
<dbReference type="SMART" id="SM00398">
    <property type="entry name" value="HMG"/>
    <property type="match status" value="1"/>
</dbReference>
<dbReference type="AlphaFoldDB" id="N6TT28"/>
<feature type="coiled-coil region" evidence="1">
    <location>
        <begin position="216"/>
        <end position="250"/>
    </location>
</feature>
<dbReference type="Pfam" id="PF00112">
    <property type="entry name" value="Peptidase_C1"/>
    <property type="match status" value="1"/>
</dbReference>
<feature type="region of interest" description="Disordered" evidence="2">
    <location>
        <begin position="43"/>
        <end position="81"/>
    </location>
</feature>
<feature type="non-terminal residue" evidence="3">
    <location>
        <position position="1"/>
    </location>
</feature>
<dbReference type="Gene3D" id="1.10.30.10">
    <property type="entry name" value="High mobility group box domain"/>
    <property type="match status" value="1"/>
</dbReference>
<feature type="compositionally biased region" description="Polar residues" evidence="2">
    <location>
        <begin position="355"/>
        <end position="365"/>
    </location>
</feature>
<dbReference type="PROSITE" id="PS00139">
    <property type="entry name" value="THIOL_PROTEASE_CYS"/>
    <property type="match status" value="1"/>
</dbReference>
<evidence type="ECO:0000313" key="3">
    <source>
        <dbReference type="EMBL" id="ENN81213.1"/>
    </source>
</evidence>
<dbReference type="InterPro" id="IPR039417">
    <property type="entry name" value="Peptidase_C1A_papain-like"/>
</dbReference>
<dbReference type="InterPro" id="IPR000668">
    <property type="entry name" value="Peptidase_C1A_C"/>
</dbReference>
<dbReference type="InterPro" id="IPR025660">
    <property type="entry name" value="Pept_his_AS"/>
</dbReference>
<dbReference type="Pfam" id="PF00505">
    <property type="entry name" value="HMG_box"/>
    <property type="match status" value="1"/>
</dbReference>
<dbReference type="InterPro" id="IPR000169">
    <property type="entry name" value="Pept_cys_AS"/>
</dbReference>
<feature type="region of interest" description="Disordered" evidence="2">
    <location>
        <begin position="435"/>
        <end position="467"/>
    </location>
</feature>
<dbReference type="SUPFAM" id="SSF47095">
    <property type="entry name" value="HMG-box"/>
    <property type="match status" value="1"/>
</dbReference>
<dbReference type="Pfam" id="PF08246">
    <property type="entry name" value="Inhibitor_I29"/>
    <property type="match status" value="1"/>
</dbReference>
<dbReference type="OrthoDB" id="498368at2759"/>
<organism evidence="3">
    <name type="scientific">Dendroctonus ponderosae</name>
    <name type="common">Mountain pine beetle</name>
    <dbReference type="NCBI Taxonomy" id="77166"/>
    <lineage>
        <taxon>Eukaryota</taxon>
        <taxon>Metazoa</taxon>
        <taxon>Ecdysozoa</taxon>
        <taxon>Arthropoda</taxon>
        <taxon>Hexapoda</taxon>
        <taxon>Insecta</taxon>
        <taxon>Pterygota</taxon>
        <taxon>Neoptera</taxon>
        <taxon>Endopterygota</taxon>
        <taxon>Coleoptera</taxon>
        <taxon>Polyphaga</taxon>
        <taxon>Cucujiformia</taxon>
        <taxon>Curculionidae</taxon>
        <taxon>Scolytinae</taxon>
        <taxon>Dendroctonus</taxon>
    </lineage>
</organism>
<feature type="compositionally biased region" description="Basic and acidic residues" evidence="2">
    <location>
        <begin position="332"/>
        <end position="341"/>
    </location>
</feature>
<reference evidence="3" key="1">
    <citation type="journal article" date="2013" name="Genome Biol.">
        <title>Draft genome of the mountain pine beetle, Dendroctonus ponderosae Hopkins, a major forest pest.</title>
        <authorList>
            <person name="Keeling C.I."/>
            <person name="Yuen M.M."/>
            <person name="Liao N.Y."/>
            <person name="Docking T.R."/>
            <person name="Chan S.K."/>
            <person name="Taylor G.A."/>
            <person name="Palmquist D.L."/>
            <person name="Jackman S.D."/>
            <person name="Nguyen A."/>
            <person name="Li M."/>
            <person name="Henderson H."/>
            <person name="Janes J.K."/>
            <person name="Zhao Y."/>
            <person name="Pandoh P."/>
            <person name="Moore R."/>
            <person name="Sperling F.A."/>
            <person name="Huber D.P."/>
            <person name="Birol I."/>
            <person name="Jones S.J."/>
            <person name="Bohlmann J."/>
        </authorList>
    </citation>
    <scope>NUCLEOTIDE SEQUENCE</scope>
</reference>
<proteinExistence type="predicted"/>
<evidence type="ECO:0000256" key="1">
    <source>
        <dbReference type="SAM" id="Coils"/>
    </source>
</evidence>
<dbReference type="GO" id="GO:0006508">
    <property type="term" value="P:proteolysis"/>
    <property type="evidence" value="ECO:0007669"/>
    <property type="project" value="InterPro"/>
</dbReference>